<protein>
    <submittedName>
        <fullName evidence="2">DUF5615 family PIN-like protein</fullName>
    </submittedName>
</protein>
<evidence type="ECO:0000259" key="1">
    <source>
        <dbReference type="Pfam" id="PF18480"/>
    </source>
</evidence>
<reference evidence="2" key="1">
    <citation type="submission" date="2020-10" db="EMBL/GenBank/DDBJ databases">
        <authorList>
            <person name="Castelo-Branco R."/>
            <person name="Eusebio N."/>
            <person name="Adriana R."/>
            <person name="Vieira A."/>
            <person name="Brugerolle De Fraissinette N."/>
            <person name="Rezende De Castro R."/>
            <person name="Schneider M.P."/>
            <person name="Vasconcelos V."/>
            <person name="Leao P.N."/>
        </authorList>
    </citation>
    <scope>NUCLEOTIDE SEQUENCE</scope>
    <source>
        <strain evidence="2">LEGE 06105</strain>
    </source>
</reference>
<dbReference type="EMBL" id="JADEWL010000005">
    <property type="protein sequence ID" value="MBE9211630.1"/>
    <property type="molecule type" value="Genomic_DNA"/>
</dbReference>
<keyword evidence="3" id="KW-1185">Reference proteome</keyword>
<dbReference type="Pfam" id="PF18480">
    <property type="entry name" value="DUF5615"/>
    <property type="match status" value="1"/>
</dbReference>
<evidence type="ECO:0000313" key="2">
    <source>
        <dbReference type="EMBL" id="MBE9211630.1"/>
    </source>
</evidence>
<feature type="domain" description="DUF5615" evidence="1">
    <location>
        <begin position="1"/>
        <end position="108"/>
    </location>
</feature>
<dbReference type="RefSeq" id="WP_193916771.1">
    <property type="nucleotide sequence ID" value="NZ_JADEWL010000005.1"/>
</dbReference>
<gene>
    <name evidence="2" type="ORF">IQ247_02680</name>
</gene>
<accession>A0A8J7JT27</accession>
<dbReference type="InterPro" id="IPR041049">
    <property type="entry name" value="DUF5615"/>
</dbReference>
<organism evidence="2 3">
    <name type="scientific">Plectonema cf. radiosum LEGE 06105</name>
    <dbReference type="NCBI Taxonomy" id="945769"/>
    <lineage>
        <taxon>Bacteria</taxon>
        <taxon>Bacillati</taxon>
        <taxon>Cyanobacteriota</taxon>
        <taxon>Cyanophyceae</taxon>
        <taxon>Oscillatoriophycideae</taxon>
        <taxon>Oscillatoriales</taxon>
        <taxon>Microcoleaceae</taxon>
        <taxon>Plectonema</taxon>
    </lineage>
</organism>
<sequence length="116" mass="13555">MRFLVDECTGSTVARWLRDQGYEVFSVYDEARGISDDEVLQKALNENWILITNDKDFGDKIFREGSLHRGIIFLRLDNERATNKINKLQLLLENYADRLPEQFVVVTENKVRFASL</sequence>
<name>A0A8J7JT27_9CYAN</name>
<proteinExistence type="predicted"/>
<dbReference type="Proteomes" id="UP000620559">
    <property type="component" value="Unassembled WGS sequence"/>
</dbReference>
<comment type="caution">
    <text evidence="2">The sequence shown here is derived from an EMBL/GenBank/DDBJ whole genome shotgun (WGS) entry which is preliminary data.</text>
</comment>
<dbReference type="AlphaFoldDB" id="A0A8J7JT27"/>
<evidence type="ECO:0000313" key="3">
    <source>
        <dbReference type="Proteomes" id="UP000620559"/>
    </source>
</evidence>